<gene>
    <name evidence="7 8" type="primary">rpsN</name>
    <name evidence="8" type="ORF">ABS766_15360</name>
</gene>
<evidence type="ECO:0000256" key="6">
    <source>
        <dbReference type="ARBA" id="ARBA00047110"/>
    </source>
</evidence>
<organism evidence="8 9">
    <name type="scientific">Flavobacterium rhizosphaerae</name>
    <dbReference type="NCBI Taxonomy" id="3163298"/>
    <lineage>
        <taxon>Bacteria</taxon>
        <taxon>Pseudomonadati</taxon>
        <taxon>Bacteroidota</taxon>
        <taxon>Flavobacteriia</taxon>
        <taxon>Flavobacteriales</taxon>
        <taxon>Flavobacteriaceae</taxon>
        <taxon>Flavobacterium</taxon>
    </lineage>
</organism>
<evidence type="ECO:0000256" key="5">
    <source>
        <dbReference type="ARBA" id="ARBA00035167"/>
    </source>
</evidence>
<dbReference type="GO" id="GO:0005840">
    <property type="term" value="C:ribosome"/>
    <property type="evidence" value="ECO:0007669"/>
    <property type="project" value="UniProtKB-KW"/>
</dbReference>
<evidence type="ECO:0000256" key="3">
    <source>
        <dbReference type="ARBA" id="ARBA00022980"/>
    </source>
</evidence>
<dbReference type="InterPro" id="IPR001209">
    <property type="entry name" value="Ribosomal_uS14"/>
</dbReference>
<dbReference type="HAMAP" id="MF_00537">
    <property type="entry name" value="Ribosomal_uS14_1"/>
    <property type="match status" value="1"/>
</dbReference>
<dbReference type="PROSITE" id="PS00527">
    <property type="entry name" value="RIBOSOMAL_S14"/>
    <property type="match status" value="1"/>
</dbReference>
<evidence type="ECO:0000313" key="8">
    <source>
        <dbReference type="EMBL" id="MFL9845797.1"/>
    </source>
</evidence>
<evidence type="ECO:0000256" key="1">
    <source>
        <dbReference type="ARBA" id="ARBA00003686"/>
    </source>
</evidence>
<dbReference type="InterPro" id="IPR018271">
    <property type="entry name" value="Ribosomal_uS14_CS"/>
</dbReference>
<dbReference type="Pfam" id="PF00253">
    <property type="entry name" value="Ribosomal_S14"/>
    <property type="match status" value="1"/>
</dbReference>
<comment type="similarity">
    <text evidence="2 7">Belongs to the universal ribosomal protein uS14 family.</text>
</comment>
<dbReference type="Proteomes" id="UP001629156">
    <property type="component" value="Unassembled WGS sequence"/>
</dbReference>
<dbReference type="Gene3D" id="4.10.830.10">
    <property type="entry name" value="30s Ribosomal Protein S14, Chain N"/>
    <property type="match status" value="1"/>
</dbReference>
<comment type="subunit">
    <text evidence="6 7">Part of the 30S ribosomal subunit. Contacts proteins S3 and S10.</text>
</comment>
<reference evidence="8 9" key="1">
    <citation type="submission" date="2024-06" db="EMBL/GenBank/DDBJ databases">
        <authorList>
            <person name="Kaempfer P."/>
            <person name="Viver T."/>
        </authorList>
    </citation>
    <scope>NUCLEOTIDE SEQUENCE [LARGE SCALE GENOMIC DNA]</scope>
    <source>
        <strain evidence="8 9">ST-119</strain>
    </source>
</reference>
<keyword evidence="3 7" id="KW-0689">Ribosomal protein</keyword>
<dbReference type="PANTHER" id="PTHR19836:SF19">
    <property type="entry name" value="SMALL RIBOSOMAL SUBUNIT PROTEIN US14M"/>
    <property type="match status" value="1"/>
</dbReference>
<comment type="caution">
    <text evidence="8">The sequence shown here is derived from an EMBL/GenBank/DDBJ whole genome shotgun (WGS) entry which is preliminary data.</text>
</comment>
<dbReference type="PANTHER" id="PTHR19836">
    <property type="entry name" value="30S RIBOSOMAL PROTEIN S14"/>
    <property type="match status" value="1"/>
</dbReference>
<comment type="function">
    <text evidence="1 7">Binds 16S rRNA, required for the assembly of 30S particles and may also be responsible for determining the conformation of the 16S rRNA at the A site.</text>
</comment>
<sequence>MAKESMKAREAKREAMVAKYAEKRKALLEAGDYEGLQKLPKNASPVRLHNRCKLTGRPRGYMRQFGISRVTFREMANSGLIPGVKKSSW</sequence>
<evidence type="ECO:0000256" key="4">
    <source>
        <dbReference type="ARBA" id="ARBA00023274"/>
    </source>
</evidence>
<dbReference type="EMBL" id="JBELPZ010000022">
    <property type="protein sequence ID" value="MFL9845797.1"/>
    <property type="molecule type" value="Genomic_DNA"/>
</dbReference>
<dbReference type="InterPro" id="IPR043140">
    <property type="entry name" value="Ribosomal_uS14_sf"/>
</dbReference>
<proteinExistence type="inferred from homology"/>
<accession>A0ABW8Z203</accession>
<evidence type="ECO:0000313" key="9">
    <source>
        <dbReference type="Proteomes" id="UP001629156"/>
    </source>
</evidence>
<evidence type="ECO:0000256" key="7">
    <source>
        <dbReference type="HAMAP-Rule" id="MF_00537"/>
    </source>
</evidence>
<protein>
    <recommendedName>
        <fullName evidence="5 7">Small ribosomal subunit protein uS14</fullName>
    </recommendedName>
</protein>
<dbReference type="NCBIfam" id="NF006477">
    <property type="entry name" value="PRK08881.1"/>
    <property type="match status" value="1"/>
</dbReference>
<keyword evidence="7" id="KW-0699">rRNA-binding</keyword>
<name>A0ABW8Z203_9FLAO</name>
<dbReference type="SUPFAM" id="SSF57716">
    <property type="entry name" value="Glucocorticoid receptor-like (DNA-binding domain)"/>
    <property type="match status" value="1"/>
</dbReference>
<evidence type="ECO:0000256" key="2">
    <source>
        <dbReference type="ARBA" id="ARBA00009083"/>
    </source>
</evidence>
<keyword evidence="7" id="KW-0694">RNA-binding</keyword>
<dbReference type="InterPro" id="IPR023036">
    <property type="entry name" value="Ribosomal_uS14_bac/plastid"/>
</dbReference>
<keyword evidence="9" id="KW-1185">Reference proteome</keyword>
<dbReference type="RefSeq" id="WP_408086077.1">
    <property type="nucleotide sequence ID" value="NZ_JBELPZ010000022.1"/>
</dbReference>
<keyword evidence="4 7" id="KW-0687">Ribonucleoprotein</keyword>